<evidence type="ECO:0000313" key="2">
    <source>
        <dbReference type="Proteomes" id="UP001057402"/>
    </source>
</evidence>
<gene>
    <name evidence="1" type="ORF">MLD38_029842</name>
</gene>
<comment type="caution">
    <text evidence="1">The sequence shown here is derived from an EMBL/GenBank/DDBJ whole genome shotgun (WGS) entry which is preliminary data.</text>
</comment>
<keyword evidence="2" id="KW-1185">Reference proteome</keyword>
<evidence type="ECO:0000313" key="1">
    <source>
        <dbReference type="EMBL" id="KAI4331682.1"/>
    </source>
</evidence>
<reference evidence="2" key="1">
    <citation type="journal article" date="2023" name="Front. Plant Sci.">
        <title>Chromosomal-level genome assembly of Melastoma candidum provides insights into trichome evolution.</title>
        <authorList>
            <person name="Zhong Y."/>
            <person name="Wu W."/>
            <person name="Sun C."/>
            <person name="Zou P."/>
            <person name="Liu Y."/>
            <person name="Dai S."/>
            <person name="Zhou R."/>
        </authorList>
    </citation>
    <scope>NUCLEOTIDE SEQUENCE [LARGE SCALE GENOMIC DNA]</scope>
</reference>
<dbReference type="Proteomes" id="UP001057402">
    <property type="component" value="Chromosome 8"/>
</dbReference>
<sequence>MTSFALTPNVCSFSQALNQFQSPLTLLPLNRPSPYLPQPPALNIRMGGGPRTYPGGVTKWQWKRMQAKKAKQLLKARLARERHIYEMRKRAELRAAVSELERPWEPVMAPERAPKLFSVSADDQLKALADRFQKPGGFDLWTDRDGPQLFRDEEEDWSGSARFFPKGVVHSVKPYRSFIRDSNENTGDEDDDTTDIGFQNSRAEEEGNNRMKGNDLWRRTGNKNGEVVINRKQRGRQNAKRRDYRKDRNV</sequence>
<name>A0ACB9N6Y9_9MYRT</name>
<organism evidence="1 2">
    <name type="scientific">Melastoma candidum</name>
    <dbReference type="NCBI Taxonomy" id="119954"/>
    <lineage>
        <taxon>Eukaryota</taxon>
        <taxon>Viridiplantae</taxon>
        <taxon>Streptophyta</taxon>
        <taxon>Embryophyta</taxon>
        <taxon>Tracheophyta</taxon>
        <taxon>Spermatophyta</taxon>
        <taxon>Magnoliopsida</taxon>
        <taxon>eudicotyledons</taxon>
        <taxon>Gunneridae</taxon>
        <taxon>Pentapetalae</taxon>
        <taxon>rosids</taxon>
        <taxon>malvids</taxon>
        <taxon>Myrtales</taxon>
        <taxon>Melastomataceae</taxon>
        <taxon>Melastomatoideae</taxon>
        <taxon>Melastomateae</taxon>
        <taxon>Melastoma</taxon>
    </lineage>
</organism>
<dbReference type="EMBL" id="CM042887">
    <property type="protein sequence ID" value="KAI4331682.1"/>
    <property type="molecule type" value="Genomic_DNA"/>
</dbReference>
<proteinExistence type="predicted"/>
<protein>
    <submittedName>
        <fullName evidence="1">Uncharacterized protein</fullName>
    </submittedName>
</protein>
<accession>A0ACB9N6Y9</accession>